<organism evidence="1 2">
    <name type="scientific">Goodea atripinnis</name>
    <dbReference type="NCBI Taxonomy" id="208336"/>
    <lineage>
        <taxon>Eukaryota</taxon>
        <taxon>Metazoa</taxon>
        <taxon>Chordata</taxon>
        <taxon>Craniata</taxon>
        <taxon>Vertebrata</taxon>
        <taxon>Euteleostomi</taxon>
        <taxon>Actinopterygii</taxon>
        <taxon>Neopterygii</taxon>
        <taxon>Teleostei</taxon>
        <taxon>Neoteleostei</taxon>
        <taxon>Acanthomorphata</taxon>
        <taxon>Ovalentaria</taxon>
        <taxon>Atherinomorphae</taxon>
        <taxon>Cyprinodontiformes</taxon>
        <taxon>Goodeidae</taxon>
        <taxon>Goodea</taxon>
    </lineage>
</organism>
<dbReference type="Proteomes" id="UP001476798">
    <property type="component" value="Unassembled WGS sequence"/>
</dbReference>
<proteinExistence type="predicted"/>
<accession>A0ABV0Q1W8</accession>
<dbReference type="EMBL" id="JAHRIO010094149">
    <property type="protein sequence ID" value="MEQ2189796.1"/>
    <property type="molecule type" value="Genomic_DNA"/>
</dbReference>
<reference evidence="1 2" key="1">
    <citation type="submission" date="2021-06" db="EMBL/GenBank/DDBJ databases">
        <authorList>
            <person name="Palmer J.M."/>
        </authorList>
    </citation>
    <scope>NUCLEOTIDE SEQUENCE [LARGE SCALE GENOMIC DNA]</scope>
    <source>
        <strain evidence="1 2">GA_2019</strain>
        <tissue evidence="1">Muscle</tissue>
    </source>
</reference>
<evidence type="ECO:0000313" key="1">
    <source>
        <dbReference type="EMBL" id="MEQ2189796.1"/>
    </source>
</evidence>
<gene>
    <name evidence="1" type="ORF">GOODEAATRI_029054</name>
</gene>
<evidence type="ECO:0000313" key="2">
    <source>
        <dbReference type="Proteomes" id="UP001476798"/>
    </source>
</evidence>
<name>A0ABV0Q1W8_9TELE</name>
<protein>
    <submittedName>
        <fullName evidence="1">Uncharacterized protein</fullName>
    </submittedName>
</protein>
<comment type="caution">
    <text evidence="1">The sequence shown here is derived from an EMBL/GenBank/DDBJ whole genome shotgun (WGS) entry which is preliminary data.</text>
</comment>
<sequence length="154" mass="16606">MRGNPGGEVCVVVCSRGLKGDGVESSSVGDESVGRWTGFTEKLDDGEPSAASGGMKIRGLLSLKQCMTGRQLLIYSIWLDDKQECFSRFLAQIHPPVTLVPLCPPVKTYGSRDIKPITQTQTPQIPENGSLPGLGVTPFNESAGSRSYLPYYLL</sequence>
<keyword evidence="2" id="KW-1185">Reference proteome</keyword>